<feature type="transmembrane region" description="Helical" evidence="1">
    <location>
        <begin position="174"/>
        <end position="194"/>
    </location>
</feature>
<dbReference type="EMBL" id="CAMXCT020001268">
    <property type="protein sequence ID" value="CAL1141822.1"/>
    <property type="molecule type" value="Genomic_DNA"/>
</dbReference>
<evidence type="ECO:0000313" key="3">
    <source>
        <dbReference type="EMBL" id="CAL1141822.1"/>
    </source>
</evidence>
<keyword evidence="1" id="KW-0812">Transmembrane</keyword>
<dbReference type="EMBL" id="CAMXCT030001268">
    <property type="protein sequence ID" value="CAL4775759.1"/>
    <property type="molecule type" value="Genomic_DNA"/>
</dbReference>
<comment type="caution">
    <text evidence="2">The sequence shown here is derived from an EMBL/GenBank/DDBJ whole genome shotgun (WGS) entry which is preliminary data.</text>
</comment>
<keyword evidence="1" id="KW-0472">Membrane</keyword>
<protein>
    <submittedName>
        <fullName evidence="4">Major facilitator superfamily (MFS) profile domain-containing protein</fullName>
    </submittedName>
</protein>
<dbReference type="AlphaFoldDB" id="A0A9P1FW38"/>
<proteinExistence type="predicted"/>
<reference evidence="2" key="1">
    <citation type="submission" date="2022-10" db="EMBL/GenBank/DDBJ databases">
        <authorList>
            <person name="Chen Y."/>
            <person name="Dougan E. K."/>
            <person name="Chan C."/>
            <person name="Rhodes N."/>
            <person name="Thang M."/>
        </authorList>
    </citation>
    <scope>NUCLEOTIDE SEQUENCE</scope>
</reference>
<evidence type="ECO:0000313" key="4">
    <source>
        <dbReference type="EMBL" id="CAL4775759.1"/>
    </source>
</evidence>
<sequence length="233" mass="25504">MFAVTSVYVRLKLPETLSLANRKYFKFEHINPVSFLKLFQNKTLGWLATATALQSFGDTVNLLDLNNIFLIKVLHYGPQELGHFATASGLSAVAGGRVTLHLLKKLQKLNVSALKVSTFFANSMWTAGMVSMGLARRTSHLSFAMFLWTFGQLRSNSLTTYLQTYGAAEGLGRAEIVVATANLLAYVKVLAPLLYSNLFSWAISSNNRPSGLPYFVIAAMTLLAQGSFVLAAP</sequence>
<keyword evidence="1" id="KW-1133">Transmembrane helix</keyword>
<keyword evidence="5" id="KW-1185">Reference proteome</keyword>
<organism evidence="2">
    <name type="scientific">Cladocopium goreaui</name>
    <dbReference type="NCBI Taxonomy" id="2562237"/>
    <lineage>
        <taxon>Eukaryota</taxon>
        <taxon>Sar</taxon>
        <taxon>Alveolata</taxon>
        <taxon>Dinophyceae</taxon>
        <taxon>Suessiales</taxon>
        <taxon>Symbiodiniaceae</taxon>
        <taxon>Cladocopium</taxon>
    </lineage>
</organism>
<dbReference type="InterPro" id="IPR036259">
    <property type="entry name" value="MFS_trans_sf"/>
</dbReference>
<evidence type="ECO:0000313" key="2">
    <source>
        <dbReference type="EMBL" id="CAI3988447.1"/>
    </source>
</evidence>
<accession>A0A9P1FW38</accession>
<feature type="transmembrane region" description="Helical" evidence="1">
    <location>
        <begin position="214"/>
        <end position="232"/>
    </location>
</feature>
<feature type="transmembrane region" description="Helical" evidence="1">
    <location>
        <begin position="113"/>
        <end position="135"/>
    </location>
</feature>
<dbReference type="EMBL" id="CAMXCT010001268">
    <property type="protein sequence ID" value="CAI3988447.1"/>
    <property type="molecule type" value="Genomic_DNA"/>
</dbReference>
<gene>
    <name evidence="2" type="ORF">C1SCF055_LOCUS15619</name>
</gene>
<dbReference type="SUPFAM" id="SSF103473">
    <property type="entry name" value="MFS general substrate transporter"/>
    <property type="match status" value="1"/>
</dbReference>
<name>A0A9P1FW38_9DINO</name>
<evidence type="ECO:0000256" key="1">
    <source>
        <dbReference type="SAM" id="Phobius"/>
    </source>
</evidence>
<reference evidence="3" key="2">
    <citation type="submission" date="2024-04" db="EMBL/GenBank/DDBJ databases">
        <authorList>
            <person name="Chen Y."/>
            <person name="Shah S."/>
            <person name="Dougan E. K."/>
            <person name="Thang M."/>
            <person name="Chan C."/>
        </authorList>
    </citation>
    <scope>NUCLEOTIDE SEQUENCE [LARGE SCALE GENOMIC DNA]</scope>
</reference>
<evidence type="ECO:0000313" key="5">
    <source>
        <dbReference type="Proteomes" id="UP001152797"/>
    </source>
</evidence>
<dbReference type="Proteomes" id="UP001152797">
    <property type="component" value="Unassembled WGS sequence"/>
</dbReference>